<name>A0A1N6E991_9BACT</name>
<accession>A0A1N6E991</accession>
<keyword evidence="1" id="KW-1133">Transmembrane helix</keyword>
<reference evidence="3" key="1">
    <citation type="submission" date="2016-11" db="EMBL/GenBank/DDBJ databases">
        <authorList>
            <person name="Varghese N."/>
            <person name="Submissions S."/>
        </authorList>
    </citation>
    <scope>NUCLEOTIDE SEQUENCE [LARGE SCALE GENOMIC DNA]</scope>
    <source>
        <strain evidence="3">DSM 17456</strain>
    </source>
</reference>
<dbReference type="InterPro" id="IPR009937">
    <property type="entry name" value="Phage_holin_3_6"/>
</dbReference>
<dbReference type="EMBL" id="FSRG01000003">
    <property type="protein sequence ID" value="SIN79615.1"/>
    <property type="molecule type" value="Genomic_DNA"/>
</dbReference>
<dbReference type="Pfam" id="PF07332">
    <property type="entry name" value="Phage_holin_3_6"/>
    <property type="match status" value="1"/>
</dbReference>
<feature type="transmembrane region" description="Helical" evidence="1">
    <location>
        <begin position="30"/>
        <end position="52"/>
    </location>
</feature>
<evidence type="ECO:0000313" key="3">
    <source>
        <dbReference type="Proteomes" id="UP000184694"/>
    </source>
</evidence>
<dbReference type="AlphaFoldDB" id="A0A1N6E991"/>
<proteinExistence type="predicted"/>
<keyword evidence="1" id="KW-0812">Transmembrane</keyword>
<keyword evidence="3" id="KW-1185">Reference proteome</keyword>
<dbReference type="OrthoDB" id="9859552at2"/>
<dbReference type="STRING" id="1121457.SAMN02745161_0808"/>
<evidence type="ECO:0000313" key="2">
    <source>
        <dbReference type="EMBL" id="SIN79615.1"/>
    </source>
</evidence>
<gene>
    <name evidence="2" type="ORF">SAMN02745161_0808</name>
</gene>
<feature type="transmembrane region" description="Helical" evidence="1">
    <location>
        <begin position="58"/>
        <end position="82"/>
    </location>
</feature>
<organism evidence="2 3">
    <name type="scientific">Halodesulfovibrio marinisediminis DSM 17456</name>
    <dbReference type="NCBI Taxonomy" id="1121457"/>
    <lineage>
        <taxon>Bacteria</taxon>
        <taxon>Pseudomonadati</taxon>
        <taxon>Thermodesulfobacteriota</taxon>
        <taxon>Desulfovibrionia</taxon>
        <taxon>Desulfovibrionales</taxon>
        <taxon>Desulfovibrionaceae</taxon>
        <taxon>Halodesulfovibrio</taxon>
    </lineage>
</organism>
<dbReference type="RefSeq" id="WP_074215649.1">
    <property type="nucleotide sequence ID" value="NZ_FSRG01000003.1"/>
</dbReference>
<evidence type="ECO:0000256" key="1">
    <source>
        <dbReference type="SAM" id="Phobius"/>
    </source>
</evidence>
<dbReference type="Proteomes" id="UP000184694">
    <property type="component" value="Unassembled WGS sequence"/>
</dbReference>
<protein>
    <submittedName>
        <fullName evidence="2">Putative Holin-X, holin superfamily III</fullName>
    </submittedName>
</protein>
<keyword evidence="1" id="KW-0472">Membrane</keyword>
<sequence length="166" mass="17914">MNDSMNKIQILLRSEVALFRLQTRRMAREAAFKIAALILALLALGMFTFAVYLGLSKLYGSTIAALLVALIDGLLALLLLLISQQIKSNTEQEKVIKEVRDIACKGLNADFEKVKAEVGEVTSDVRRIHDNVAGILAGSTSLITSITPVLGLFAAAVKKSREKGAS</sequence>